<protein>
    <submittedName>
        <fullName evidence="1">Uncharacterized protein</fullName>
    </submittedName>
</protein>
<dbReference type="EMBL" id="NIRO01000011">
    <property type="protein sequence ID" value="PHI11914.1"/>
    <property type="molecule type" value="Genomic_DNA"/>
</dbReference>
<reference evidence="2 4" key="2">
    <citation type="submission" date="2017-06" db="EMBL/GenBank/DDBJ databases">
        <title>Draft genome sequence of Fusobacterium nucleatum subsp. polymorphum KCOM 1274 (=ChDC F309).</title>
        <authorList>
            <person name="Kook J.-K."/>
            <person name="Park S.-N."/>
            <person name="Lim Y.K."/>
            <person name="Roh H."/>
        </authorList>
    </citation>
    <scope>NUCLEOTIDE SEQUENCE [LARGE SCALE GENOMIC DNA]</scope>
    <source>
        <strain evidence="2">KCOM 1274</strain>
        <strain evidence="4">KCOM 1274 (ChDC F309)</strain>
    </source>
</reference>
<organism evidence="1 3">
    <name type="scientific">Fusobacterium nucleatum subsp. polymorphum</name>
    <name type="common">Fusobacterium polymorphum</name>
    <dbReference type="NCBI Taxonomy" id="76857"/>
    <lineage>
        <taxon>Bacteria</taxon>
        <taxon>Fusobacteriati</taxon>
        <taxon>Fusobacteriota</taxon>
        <taxon>Fusobacteriia</taxon>
        <taxon>Fusobacteriales</taxon>
        <taxon>Fusobacteriaceae</taxon>
        <taxon>Fusobacterium</taxon>
    </lineage>
</organism>
<proteinExistence type="predicted"/>
<accession>A0A1Z3CJY4</accession>
<dbReference type="Proteomes" id="UP000224507">
    <property type="component" value="Unassembled WGS sequence"/>
</dbReference>
<dbReference type="Proteomes" id="UP000196759">
    <property type="component" value="Chromosome"/>
</dbReference>
<evidence type="ECO:0000313" key="3">
    <source>
        <dbReference type="Proteomes" id="UP000196759"/>
    </source>
</evidence>
<sequence length="86" mass="10072">MSFLGKSDDKNVRLSNAHKYVETLVFNKKDDLDIAIAERMNSRIIKDIQYQYAETSNSCTYSVMIIYDTWAEKARNEKENSKEIEL</sequence>
<keyword evidence="3" id="KW-1185">Reference proteome</keyword>
<reference evidence="1 3" key="1">
    <citation type="submission" date="2017-06" db="EMBL/GenBank/DDBJ databases">
        <title>Draft genome sequence of Fusobacterium nucleatum subsp. polymorphum KCOM 1260 (=ChDC F218).</title>
        <authorList>
            <person name="Kook J.-K."/>
            <person name="Park S.-N."/>
            <person name="Lim Y.K."/>
            <person name="Roh H."/>
        </authorList>
    </citation>
    <scope>NUCLEOTIDE SEQUENCE [LARGE SCALE GENOMIC DNA]</scope>
    <source>
        <strain evidence="1">KCOM 1260</strain>
        <strain evidence="3">KCOM 1260 (ChDC F218)</strain>
    </source>
</reference>
<dbReference type="RefSeq" id="WP_088337902.1">
    <property type="nucleotide sequence ID" value="NZ_CP021934.1"/>
</dbReference>
<dbReference type="AlphaFoldDB" id="A0A1Z3CJY4"/>
<evidence type="ECO:0000313" key="2">
    <source>
        <dbReference type="EMBL" id="PHI11914.1"/>
    </source>
</evidence>
<dbReference type="EMBL" id="CP021934">
    <property type="protein sequence ID" value="ASC03947.1"/>
    <property type="molecule type" value="Genomic_DNA"/>
</dbReference>
<gene>
    <name evidence="1" type="ORF">CBG50_12345</name>
    <name evidence="2" type="ORF">CBG56_08850</name>
</gene>
<evidence type="ECO:0000313" key="4">
    <source>
        <dbReference type="Proteomes" id="UP000224507"/>
    </source>
</evidence>
<evidence type="ECO:0000313" key="1">
    <source>
        <dbReference type="EMBL" id="ASC03947.1"/>
    </source>
</evidence>
<name>A0A1Z3CJY4_FUSNP</name>